<evidence type="ECO:0000313" key="2">
    <source>
        <dbReference type="WBParaSite" id="PEQ_0000181301-mRNA-1"/>
    </source>
</evidence>
<keyword evidence="1" id="KW-1185">Reference proteome</keyword>
<reference evidence="2" key="1">
    <citation type="submission" date="2022-11" db="UniProtKB">
        <authorList>
            <consortium name="WormBaseParasite"/>
        </authorList>
    </citation>
    <scope>IDENTIFICATION</scope>
</reference>
<dbReference type="AlphaFoldDB" id="A0A914R6C1"/>
<dbReference type="Proteomes" id="UP000887564">
    <property type="component" value="Unplaced"/>
</dbReference>
<dbReference type="WBParaSite" id="PEQ_0000181301-mRNA-1">
    <property type="protein sequence ID" value="PEQ_0000181301-mRNA-1"/>
    <property type="gene ID" value="PEQ_0000181301"/>
</dbReference>
<name>A0A914R6C1_PAREQ</name>
<evidence type="ECO:0000313" key="1">
    <source>
        <dbReference type="Proteomes" id="UP000887564"/>
    </source>
</evidence>
<protein>
    <submittedName>
        <fullName evidence="2">Uncharacterized protein</fullName>
    </submittedName>
</protein>
<sequence length="38" mass="4426">MSPRNLRFAPRVTLAVDPESTFTLVMIVAEWLHWLVND</sequence>
<accession>A0A914R6C1</accession>
<proteinExistence type="predicted"/>
<dbReference type="SUPFAM" id="SSF49777">
    <property type="entry name" value="PEBP-like"/>
    <property type="match status" value="1"/>
</dbReference>
<dbReference type="InterPro" id="IPR036610">
    <property type="entry name" value="PEBP-like_sf"/>
</dbReference>
<organism evidence="1 2">
    <name type="scientific">Parascaris equorum</name>
    <name type="common">Equine roundworm</name>
    <dbReference type="NCBI Taxonomy" id="6256"/>
    <lineage>
        <taxon>Eukaryota</taxon>
        <taxon>Metazoa</taxon>
        <taxon>Ecdysozoa</taxon>
        <taxon>Nematoda</taxon>
        <taxon>Chromadorea</taxon>
        <taxon>Rhabditida</taxon>
        <taxon>Spirurina</taxon>
        <taxon>Ascaridomorpha</taxon>
        <taxon>Ascaridoidea</taxon>
        <taxon>Ascarididae</taxon>
        <taxon>Parascaris</taxon>
    </lineage>
</organism>